<dbReference type="SMART" id="SM00850">
    <property type="entry name" value="LytTR"/>
    <property type="match status" value="1"/>
</dbReference>
<evidence type="ECO:0000259" key="3">
    <source>
        <dbReference type="PROSITE" id="PS50110"/>
    </source>
</evidence>
<evidence type="ECO:0000256" key="1">
    <source>
        <dbReference type="ARBA" id="ARBA00023125"/>
    </source>
</evidence>
<feature type="modified residue" description="4-aspartylphosphate" evidence="2">
    <location>
        <position position="54"/>
    </location>
</feature>
<dbReference type="Gene3D" id="2.40.50.1020">
    <property type="entry name" value="LytTr DNA-binding domain"/>
    <property type="match status" value="1"/>
</dbReference>
<dbReference type="OrthoDB" id="9787344at2"/>
<dbReference type="GO" id="GO:0000156">
    <property type="term" value="F:phosphorelay response regulator activity"/>
    <property type="evidence" value="ECO:0007669"/>
    <property type="project" value="TreeGrafter"/>
</dbReference>
<dbReference type="AlphaFoldDB" id="A0A1I3GRC7"/>
<dbReference type="InterPro" id="IPR001789">
    <property type="entry name" value="Sig_transdc_resp-reg_receiver"/>
</dbReference>
<dbReference type="RefSeq" id="WP_090625889.1">
    <property type="nucleotide sequence ID" value="NZ_FOQO01000003.1"/>
</dbReference>
<dbReference type="Pfam" id="PF04397">
    <property type="entry name" value="LytTR"/>
    <property type="match status" value="1"/>
</dbReference>
<proteinExistence type="predicted"/>
<protein>
    <submittedName>
        <fullName evidence="5">Two component transcriptional regulator, LytTR family</fullName>
    </submittedName>
</protein>
<dbReference type="PROSITE" id="PS50930">
    <property type="entry name" value="HTH_LYTTR"/>
    <property type="match status" value="1"/>
</dbReference>
<evidence type="ECO:0000313" key="6">
    <source>
        <dbReference type="Proteomes" id="UP000198670"/>
    </source>
</evidence>
<keyword evidence="2" id="KW-0597">Phosphoprotein</keyword>
<gene>
    <name evidence="5" type="ORF">SAMN05444682_10381</name>
</gene>
<dbReference type="STRING" id="1477437.SAMN05444682_10381"/>
<dbReference type="EMBL" id="FOQO01000003">
    <property type="protein sequence ID" value="SFI26085.1"/>
    <property type="molecule type" value="Genomic_DNA"/>
</dbReference>
<evidence type="ECO:0000256" key="2">
    <source>
        <dbReference type="PROSITE-ProRule" id="PRU00169"/>
    </source>
</evidence>
<dbReference type="InterPro" id="IPR039420">
    <property type="entry name" value="WalR-like"/>
</dbReference>
<dbReference type="Proteomes" id="UP000198670">
    <property type="component" value="Unassembled WGS sequence"/>
</dbReference>
<evidence type="ECO:0000259" key="4">
    <source>
        <dbReference type="PROSITE" id="PS50930"/>
    </source>
</evidence>
<name>A0A1I3GRC7_9SPHI</name>
<dbReference type="GO" id="GO:0000976">
    <property type="term" value="F:transcription cis-regulatory region binding"/>
    <property type="evidence" value="ECO:0007669"/>
    <property type="project" value="TreeGrafter"/>
</dbReference>
<evidence type="ECO:0000313" key="5">
    <source>
        <dbReference type="EMBL" id="SFI26085.1"/>
    </source>
</evidence>
<reference evidence="5 6" key="1">
    <citation type="submission" date="2016-10" db="EMBL/GenBank/DDBJ databases">
        <authorList>
            <person name="de Groot N.N."/>
        </authorList>
    </citation>
    <scope>NUCLEOTIDE SEQUENCE [LARGE SCALE GENOMIC DNA]</scope>
    <source>
        <strain evidence="5 6">RK1</strain>
    </source>
</reference>
<keyword evidence="6" id="KW-1185">Reference proteome</keyword>
<keyword evidence="1" id="KW-0238">DNA-binding</keyword>
<sequence length="238" mass="27537">MMRCLAIDDEKLVRDLLEDNIKQVPYLQLVASCKHAMDAIDVLRRESIDLIFLDIQMPGLSGLQFLRSLPHPPLAILVTAYEQYALEGFDLDVVDYLLKPYTFDRFLKACNRALERHQSRQDSLRSPAFGMDDFFFVNVEYVQVKINFADIRYIEGLKDYVKIHLTSSNKPVLTRMTLKSMEERLAGASFVRTHKSFLVSIPHVTAVKRDTLYLGERELPIGDAYREQVERIIRPSTH</sequence>
<organism evidence="5 6">
    <name type="scientific">Parapedobacter indicus</name>
    <dbReference type="NCBI Taxonomy" id="1477437"/>
    <lineage>
        <taxon>Bacteria</taxon>
        <taxon>Pseudomonadati</taxon>
        <taxon>Bacteroidota</taxon>
        <taxon>Sphingobacteriia</taxon>
        <taxon>Sphingobacteriales</taxon>
        <taxon>Sphingobacteriaceae</taxon>
        <taxon>Parapedobacter</taxon>
    </lineage>
</organism>
<dbReference type="InterPro" id="IPR007492">
    <property type="entry name" value="LytTR_DNA-bd_dom"/>
</dbReference>
<accession>A0A1I3GRC7</accession>
<dbReference type="GO" id="GO:0005829">
    <property type="term" value="C:cytosol"/>
    <property type="evidence" value="ECO:0007669"/>
    <property type="project" value="TreeGrafter"/>
</dbReference>
<dbReference type="SUPFAM" id="SSF52172">
    <property type="entry name" value="CheY-like"/>
    <property type="match status" value="1"/>
</dbReference>
<dbReference type="SMART" id="SM00448">
    <property type="entry name" value="REC"/>
    <property type="match status" value="1"/>
</dbReference>
<dbReference type="PANTHER" id="PTHR48111:SF17">
    <property type="entry name" value="TRANSCRIPTIONAL REGULATORY PROTEIN YPDB"/>
    <property type="match status" value="1"/>
</dbReference>
<dbReference type="GO" id="GO:0032993">
    <property type="term" value="C:protein-DNA complex"/>
    <property type="evidence" value="ECO:0007669"/>
    <property type="project" value="TreeGrafter"/>
</dbReference>
<feature type="domain" description="Response regulatory" evidence="3">
    <location>
        <begin position="3"/>
        <end position="114"/>
    </location>
</feature>
<dbReference type="Pfam" id="PF00072">
    <property type="entry name" value="Response_reg"/>
    <property type="match status" value="1"/>
</dbReference>
<dbReference type="Gene3D" id="3.40.50.2300">
    <property type="match status" value="1"/>
</dbReference>
<dbReference type="PANTHER" id="PTHR48111">
    <property type="entry name" value="REGULATOR OF RPOS"/>
    <property type="match status" value="1"/>
</dbReference>
<dbReference type="GO" id="GO:0006355">
    <property type="term" value="P:regulation of DNA-templated transcription"/>
    <property type="evidence" value="ECO:0007669"/>
    <property type="project" value="TreeGrafter"/>
</dbReference>
<dbReference type="PROSITE" id="PS50110">
    <property type="entry name" value="RESPONSE_REGULATORY"/>
    <property type="match status" value="1"/>
</dbReference>
<dbReference type="InterPro" id="IPR011006">
    <property type="entry name" value="CheY-like_superfamily"/>
</dbReference>
<dbReference type="PROSITE" id="PS51257">
    <property type="entry name" value="PROKAR_LIPOPROTEIN"/>
    <property type="match status" value="1"/>
</dbReference>
<feature type="domain" description="HTH LytTR-type" evidence="4">
    <location>
        <begin position="144"/>
        <end position="235"/>
    </location>
</feature>